<feature type="binding site" evidence="4">
    <location>
        <position position="178"/>
    </location>
    <ligand>
        <name>molybdate</name>
        <dbReference type="ChEBI" id="CHEBI:36264"/>
    </ligand>
</feature>
<dbReference type="PANTHER" id="PTHR30632:SF0">
    <property type="entry name" value="SULFATE-BINDING PROTEIN"/>
    <property type="match status" value="1"/>
</dbReference>
<protein>
    <submittedName>
        <fullName evidence="5">Molybdenum ABC transporter, periplasmic molybdenum-binding protein ModA</fullName>
    </submittedName>
</protein>
<gene>
    <name evidence="5" type="ORF">AVDCRST_MAG45-989</name>
</gene>
<keyword evidence="4" id="KW-0500">Molybdenum</keyword>
<organism evidence="5">
    <name type="scientific">uncultured Solirubrobacterales bacterium</name>
    <dbReference type="NCBI Taxonomy" id="768556"/>
    <lineage>
        <taxon>Bacteria</taxon>
        <taxon>Bacillati</taxon>
        <taxon>Actinomycetota</taxon>
        <taxon>Thermoleophilia</taxon>
        <taxon>Solirubrobacterales</taxon>
        <taxon>environmental samples</taxon>
    </lineage>
</organism>
<dbReference type="Pfam" id="PF13531">
    <property type="entry name" value="SBP_bac_11"/>
    <property type="match status" value="1"/>
</dbReference>
<dbReference type="GO" id="GO:0030973">
    <property type="term" value="F:molybdate ion binding"/>
    <property type="evidence" value="ECO:0007669"/>
    <property type="project" value="TreeGrafter"/>
</dbReference>
<dbReference type="PIRSF" id="PIRSF004846">
    <property type="entry name" value="ModA"/>
    <property type="match status" value="1"/>
</dbReference>
<dbReference type="InterPro" id="IPR005950">
    <property type="entry name" value="ModA"/>
</dbReference>
<feature type="binding site" evidence="4">
    <location>
        <position position="160"/>
    </location>
    <ligand>
        <name>molybdate</name>
        <dbReference type="ChEBI" id="CHEBI:36264"/>
    </ligand>
</feature>
<evidence type="ECO:0000256" key="4">
    <source>
        <dbReference type="PIRSR" id="PIRSR004846-1"/>
    </source>
</evidence>
<accession>A0A6J4SKD6</accession>
<feature type="binding site" evidence="4">
    <location>
        <position position="54"/>
    </location>
    <ligand>
        <name>molybdate</name>
        <dbReference type="ChEBI" id="CHEBI:36264"/>
    </ligand>
</feature>
<feature type="binding site" evidence="4">
    <location>
        <position position="30"/>
    </location>
    <ligand>
        <name>molybdate</name>
        <dbReference type="ChEBI" id="CHEBI:36264"/>
    </ligand>
</feature>
<evidence type="ECO:0000256" key="3">
    <source>
        <dbReference type="ARBA" id="ARBA00022729"/>
    </source>
</evidence>
<proteinExistence type="inferred from homology"/>
<dbReference type="EMBL" id="CADCVU010000087">
    <property type="protein sequence ID" value="CAA9495649.1"/>
    <property type="molecule type" value="Genomic_DNA"/>
</dbReference>
<dbReference type="SUPFAM" id="SSF53850">
    <property type="entry name" value="Periplasmic binding protein-like II"/>
    <property type="match status" value="1"/>
</dbReference>
<evidence type="ECO:0000256" key="1">
    <source>
        <dbReference type="ARBA" id="ARBA00009175"/>
    </source>
</evidence>
<evidence type="ECO:0000256" key="2">
    <source>
        <dbReference type="ARBA" id="ARBA00022723"/>
    </source>
</evidence>
<dbReference type="PANTHER" id="PTHR30632">
    <property type="entry name" value="MOLYBDATE-BINDING PERIPLASMIC PROTEIN"/>
    <property type="match status" value="1"/>
</dbReference>
<keyword evidence="3" id="KW-0732">Signal</keyword>
<dbReference type="AlphaFoldDB" id="A0A6J4SKD6"/>
<sequence length="244" mass="25249">MVGPLLAGCGGGAQSSNEAKPRLVVSAAASLTEALTSCSQQFDRADVRLSFAGSDELAAQIRQGVEPDVYAAANTKLPEALNKEGLVRQPRVFTTNELVLAVPADSQIRSVDALTRPGPKVVVGSESVPIGSYTREVLSRLGEGRARAVLANVRSNEPDVKGVIGKLTQGAADAGFVYASDVDATNGRLRAVELPERLQPTVAYGGAVVDGAPQPEAARAYVEDLTSGRCARALEQAGFGPPPG</sequence>
<dbReference type="Gene3D" id="3.40.190.10">
    <property type="entry name" value="Periplasmic binding protein-like II"/>
    <property type="match status" value="2"/>
</dbReference>
<keyword evidence="2 4" id="KW-0479">Metal-binding</keyword>
<reference evidence="5" key="1">
    <citation type="submission" date="2020-02" db="EMBL/GenBank/DDBJ databases">
        <authorList>
            <person name="Meier V. D."/>
        </authorList>
    </citation>
    <scope>NUCLEOTIDE SEQUENCE</scope>
    <source>
        <strain evidence="5">AVDCRST_MAG45</strain>
    </source>
</reference>
<evidence type="ECO:0000313" key="5">
    <source>
        <dbReference type="EMBL" id="CAA9495649.1"/>
    </source>
</evidence>
<dbReference type="NCBIfam" id="TIGR01256">
    <property type="entry name" value="modA"/>
    <property type="match status" value="1"/>
</dbReference>
<dbReference type="GO" id="GO:0015689">
    <property type="term" value="P:molybdate ion transport"/>
    <property type="evidence" value="ECO:0007669"/>
    <property type="project" value="InterPro"/>
</dbReference>
<dbReference type="InterPro" id="IPR050682">
    <property type="entry name" value="ModA/WtpA"/>
</dbReference>
<dbReference type="GO" id="GO:0046872">
    <property type="term" value="F:metal ion binding"/>
    <property type="evidence" value="ECO:0007669"/>
    <property type="project" value="UniProtKB-KW"/>
</dbReference>
<name>A0A6J4SKD6_9ACTN</name>
<comment type="similarity">
    <text evidence="1">Belongs to the bacterial solute-binding protein ModA family.</text>
</comment>